<evidence type="ECO:0000256" key="8">
    <source>
        <dbReference type="ARBA" id="ARBA00022618"/>
    </source>
</evidence>
<evidence type="ECO:0000256" key="4">
    <source>
        <dbReference type="ARBA" id="ARBA00004752"/>
    </source>
</evidence>
<dbReference type="GO" id="GO:0009252">
    <property type="term" value="P:peptidoglycan biosynthetic process"/>
    <property type="evidence" value="ECO:0007669"/>
    <property type="project" value="UniProtKB-UniRule"/>
</dbReference>
<dbReference type="GO" id="GO:0008762">
    <property type="term" value="F:UDP-N-acetylmuramate dehydrogenase activity"/>
    <property type="evidence" value="ECO:0007669"/>
    <property type="project" value="UniProtKB-UniRule"/>
</dbReference>
<dbReference type="Proteomes" id="UP000636888">
    <property type="component" value="Unassembled WGS sequence"/>
</dbReference>
<dbReference type="NCBIfam" id="TIGR00179">
    <property type="entry name" value="murB"/>
    <property type="match status" value="1"/>
</dbReference>
<dbReference type="InterPro" id="IPR006094">
    <property type="entry name" value="Oxid_FAD_bind_N"/>
</dbReference>
<keyword evidence="8 19" id="KW-0132">Cell division</keyword>
<feature type="domain" description="FAD-binding PCMH-type" evidence="20">
    <location>
        <begin position="9"/>
        <end position="172"/>
    </location>
</feature>
<dbReference type="EMBL" id="JAEMHM010000016">
    <property type="protein sequence ID" value="MBJ6726670.1"/>
    <property type="molecule type" value="Genomic_DNA"/>
</dbReference>
<evidence type="ECO:0000256" key="12">
    <source>
        <dbReference type="ARBA" id="ARBA00022960"/>
    </source>
</evidence>
<dbReference type="UniPathway" id="UPA00219"/>
<dbReference type="GO" id="GO:0071555">
    <property type="term" value="P:cell wall organization"/>
    <property type="evidence" value="ECO:0007669"/>
    <property type="project" value="UniProtKB-KW"/>
</dbReference>
<evidence type="ECO:0000256" key="10">
    <source>
        <dbReference type="ARBA" id="ARBA00022827"/>
    </source>
</evidence>
<keyword evidence="13 19" id="KW-0573">Peptidoglycan synthesis</keyword>
<accession>A0A8J7S9B3</accession>
<comment type="subcellular location">
    <subcellularLocation>
        <location evidence="3 19">Cytoplasm</location>
    </subcellularLocation>
</comment>
<evidence type="ECO:0000256" key="2">
    <source>
        <dbReference type="ARBA" id="ARBA00003921"/>
    </source>
</evidence>
<dbReference type="GO" id="GO:0008360">
    <property type="term" value="P:regulation of cell shape"/>
    <property type="evidence" value="ECO:0007669"/>
    <property type="project" value="UniProtKB-KW"/>
</dbReference>
<protein>
    <recommendedName>
        <fullName evidence="6 19">UDP-N-acetylenolpyruvoylglucosamine reductase</fullName>
        <ecNumber evidence="5 19">1.3.1.98</ecNumber>
    </recommendedName>
    <alternativeName>
        <fullName evidence="17 19">UDP-N-acetylmuramate dehydrogenase</fullName>
    </alternativeName>
</protein>
<comment type="caution">
    <text evidence="21">The sequence shown here is derived from an EMBL/GenBank/DDBJ whole genome shotgun (WGS) entry which is preliminary data.</text>
</comment>
<dbReference type="GO" id="GO:0005829">
    <property type="term" value="C:cytosol"/>
    <property type="evidence" value="ECO:0007669"/>
    <property type="project" value="TreeGrafter"/>
</dbReference>
<dbReference type="PROSITE" id="PS51387">
    <property type="entry name" value="FAD_PCMH"/>
    <property type="match status" value="1"/>
</dbReference>
<dbReference type="InterPro" id="IPR016167">
    <property type="entry name" value="FAD-bd_PCMH_sub1"/>
</dbReference>
<dbReference type="InterPro" id="IPR003170">
    <property type="entry name" value="MurB"/>
</dbReference>
<evidence type="ECO:0000256" key="19">
    <source>
        <dbReference type="HAMAP-Rule" id="MF_00037"/>
    </source>
</evidence>
<evidence type="ECO:0000256" key="18">
    <source>
        <dbReference type="ARBA" id="ARBA00048914"/>
    </source>
</evidence>
<keyword evidence="22" id="KW-1185">Reference proteome</keyword>
<evidence type="ECO:0000256" key="17">
    <source>
        <dbReference type="ARBA" id="ARBA00031026"/>
    </source>
</evidence>
<evidence type="ECO:0000313" key="21">
    <source>
        <dbReference type="EMBL" id="MBJ6726670.1"/>
    </source>
</evidence>
<reference evidence="21" key="1">
    <citation type="submission" date="2020-12" db="EMBL/GenBank/DDBJ databases">
        <title>Geomonas sp. Red875, isolated from river sediment.</title>
        <authorList>
            <person name="Xu Z."/>
            <person name="Zhang Z."/>
            <person name="Masuda Y."/>
            <person name="Itoh H."/>
            <person name="Senoo K."/>
        </authorList>
    </citation>
    <scope>NUCLEOTIDE SEQUENCE</scope>
    <source>
        <strain evidence="21">Red875</strain>
    </source>
</reference>
<keyword evidence="10 19" id="KW-0274">FAD</keyword>
<sequence length="279" mass="29779">MARHTTLKVGGGADLLFFPADLDDLQAALVQLREARIPYLVLGGGSNLLVKDGGIRGCVISLKMFRGIHVLPNARIEVAGGARSAAVSRFAAKFGLTGIEFLCAIPGTIGGAIAVNAGAYGRNIVGKIETLLTVDPAGLRMRGRHELEYAYRYLYLDPEEVVVSAVLELHPGDPTDIMAQMADYLTHRGESQQVGYPNAGSFFKNPAGHAAWKLIDQAGLRGYTVGGAQVSEVHTNFLVNRGDATAADLLELARVIKEKVKAESGIELEEEVRIVGEDA</sequence>
<dbReference type="InterPro" id="IPR036318">
    <property type="entry name" value="FAD-bd_PCMH-like_sf"/>
</dbReference>
<keyword evidence="16 19" id="KW-0961">Cell wall biogenesis/degradation</keyword>
<dbReference type="PANTHER" id="PTHR21071:SF4">
    <property type="entry name" value="UDP-N-ACETYLENOLPYRUVOYLGLUCOSAMINE REDUCTASE"/>
    <property type="match status" value="1"/>
</dbReference>
<evidence type="ECO:0000256" key="9">
    <source>
        <dbReference type="ARBA" id="ARBA00022630"/>
    </source>
</evidence>
<dbReference type="GO" id="GO:0051301">
    <property type="term" value="P:cell division"/>
    <property type="evidence" value="ECO:0007669"/>
    <property type="project" value="UniProtKB-KW"/>
</dbReference>
<comment type="function">
    <text evidence="2 19">Cell wall formation.</text>
</comment>
<dbReference type="Gene3D" id="3.90.78.10">
    <property type="entry name" value="UDP-N-acetylenolpyruvoylglucosamine reductase, C-terminal domain"/>
    <property type="match status" value="1"/>
</dbReference>
<organism evidence="21 22">
    <name type="scientific">Geomesophilobacter sediminis</name>
    <dbReference type="NCBI Taxonomy" id="2798584"/>
    <lineage>
        <taxon>Bacteria</taxon>
        <taxon>Pseudomonadati</taxon>
        <taxon>Thermodesulfobacteriota</taxon>
        <taxon>Desulfuromonadia</taxon>
        <taxon>Geobacterales</taxon>
        <taxon>Geobacteraceae</taxon>
        <taxon>Geomesophilobacter</taxon>
    </lineage>
</organism>
<keyword evidence="9 19" id="KW-0285">Flavoprotein</keyword>
<dbReference type="Pfam" id="PF01565">
    <property type="entry name" value="FAD_binding_4"/>
    <property type="match status" value="1"/>
</dbReference>
<evidence type="ECO:0000256" key="16">
    <source>
        <dbReference type="ARBA" id="ARBA00023316"/>
    </source>
</evidence>
<evidence type="ECO:0000256" key="15">
    <source>
        <dbReference type="ARBA" id="ARBA00023306"/>
    </source>
</evidence>
<keyword evidence="15 19" id="KW-0131">Cell cycle</keyword>
<evidence type="ECO:0000256" key="14">
    <source>
        <dbReference type="ARBA" id="ARBA00023002"/>
    </source>
</evidence>
<dbReference type="InterPro" id="IPR036635">
    <property type="entry name" value="MurB_C_sf"/>
</dbReference>
<evidence type="ECO:0000256" key="7">
    <source>
        <dbReference type="ARBA" id="ARBA00022490"/>
    </source>
</evidence>
<evidence type="ECO:0000313" key="22">
    <source>
        <dbReference type="Proteomes" id="UP000636888"/>
    </source>
</evidence>
<dbReference type="HAMAP" id="MF_00037">
    <property type="entry name" value="MurB"/>
    <property type="match status" value="1"/>
</dbReference>
<gene>
    <name evidence="19 21" type="primary">murB</name>
    <name evidence="21" type="ORF">JFN93_18315</name>
</gene>
<evidence type="ECO:0000256" key="13">
    <source>
        <dbReference type="ARBA" id="ARBA00022984"/>
    </source>
</evidence>
<dbReference type="GO" id="GO:0071949">
    <property type="term" value="F:FAD binding"/>
    <property type="evidence" value="ECO:0007669"/>
    <property type="project" value="InterPro"/>
</dbReference>
<dbReference type="Gene3D" id="3.30.43.10">
    <property type="entry name" value="Uridine Diphospho-n-acetylenolpyruvylglucosamine Reductase, domain 2"/>
    <property type="match status" value="1"/>
</dbReference>
<keyword evidence="14 19" id="KW-0560">Oxidoreductase</keyword>
<dbReference type="InterPro" id="IPR016166">
    <property type="entry name" value="FAD-bd_PCMH"/>
</dbReference>
<dbReference type="InterPro" id="IPR016169">
    <property type="entry name" value="FAD-bd_PCMH_sub2"/>
</dbReference>
<proteinExistence type="inferred from homology"/>
<evidence type="ECO:0000259" key="20">
    <source>
        <dbReference type="PROSITE" id="PS51387"/>
    </source>
</evidence>
<dbReference type="AlphaFoldDB" id="A0A8J7S9B3"/>
<comment type="catalytic activity">
    <reaction evidence="18 19">
        <text>UDP-N-acetyl-alpha-D-muramate + NADP(+) = UDP-N-acetyl-3-O-(1-carboxyvinyl)-alpha-D-glucosamine + NADPH + H(+)</text>
        <dbReference type="Rhea" id="RHEA:12248"/>
        <dbReference type="ChEBI" id="CHEBI:15378"/>
        <dbReference type="ChEBI" id="CHEBI:57783"/>
        <dbReference type="ChEBI" id="CHEBI:58349"/>
        <dbReference type="ChEBI" id="CHEBI:68483"/>
        <dbReference type="ChEBI" id="CHEBI:70757"/>
        <dbReference type="EC" id="1.3.1.98"/>
    </reaction>
</comment>
<evidence type="ECO:0000256" key="1">
    <source>
        <dbReference type="ARBA" id="ARBA00001974"/>
    </source>
</evidence>
<name>A0A8J7S9B3_9BACT</name>
<evidence type="ECO:0000256" key="11">
    <source>
        <dbReference type="ARBA" id="ARBA00022857"/>
    </source>
</evidence>
<dbReference type="InterPro" id="IPR011601">
    <property type="entry name" value="MurB_C"/>
</dbReference>
<feature type="active site" evidence="19">
    <location>
        <position position="271"/>
    </location>
</feature>
<dbReference type="EC" id="1.3.1.98" evidence="5 19"/>
<dbReference type="NCBIfam" id="NF010480">
    <property type="entry name" value="PRK13905.1"/>
    <property type="match status" value="1"/>
</dbReference>
<dbReference type="Pfam" id="PF02873">
    <property type="entry name" value="MurB_C"/>
    <property type="match status" value="1"/>
</dbReference>
<dbReference type="SUPFAM" id="SSF56176">
    <property type="entry name" value="FAD-binding/transporter-associated domain-like"/>
    <property type="match status" value="1"/>
</dbReference>
<comment type="cofactor">
    <cofactor evidence="1 19">
        <name>FAD</name>
        <dbReference type="ChEBI" id="CHEBI:57692"/>
    </cofactor>
</comment>
<keyword evidence="7 19" id="KW-0963">Cytoplasm</keyword>
<evidence type="ECO:0000256" key="5">
    <source>
        <dbReference type="ARBA" id="ARBA00012518"/>
    </source>
</evidence>
<evidence type="ECO:0000256" key="3">
    <source>
        <dbReference type="ARBA" id="ARBA00004496"/>
    </source>
</evidence>
<comment type="pathway">
    <text evidence="4 19">Cell wall biogenesis; peptidoglycan biosynthesis.</text>
</comment>
<feature type="active site" description="Proton donor" evidence="19">
    <location>
        <position position="201"/>
    </location>
</feature>
<keyword evidence="11 19" id="KW-0521">NADP</keyword>
<keyword evidence="12 19" id="KW-0133">Cell shape</keyword>
<evidence type="ECO:0000256" key="6">
    <source>
        <dbReference type="ARBA" id="ARBA00015188"/>
    </source>
</evidence>
<dbReference type="Gene3D" id="3.30.465.10">
    <property type="match status" value="1"/>
</dbReference>
<dbReference type="SUPFAM" id="SSF56194">
    <property type="entry name" value="Uridine diphospho-N-Acetylenolpyruvylglucosamine reductase, MurB, C-terminal domain"/>
    <property type="match status" value="1"/>
</dbReference>
<comment type="similarity">
    <text evidence="19">Belongs to the MurB family.</text>
</comment>
<feature type="active site" evidence="19">
    <location>
        <position position="152"/>
    </location>
</feature>
<dbReference type="PANTHER" id="PTHR21071">
    <property type="entry name" value="UDP-N-ACETYLENOLPYRUVOYLGLUCOSAMINE REDUCTASE"/>
    <property type="match status" value="1"/>
</dbReference>